<name>A0ABW5PG18_9BACL</name>
<dbReference type="Pfam" id="PF00309">
    <property type="entry name" value="Sigma54_AID"/>
    <property type="match status" value="1"/>
</dbReference>
<evidence type="ECO:0000256" key="5">
    <source>
        <dbReference type="ARBA" id="ARBA00023015"/>
    </source>
</evidence>
<dbReference type="InterPro" id="IPR038709">
    <property type="entry name" value="RpoN_core-bd_sf"/>
</dbReference>
<dbReference type="Gene3D" id="1.10.10.1330">
    <property type="entry name" value="RNA polymerase sigma-54 factor, core-binding domain"/>
    <property type="match status" value="1"/>
</dbReference>
<evidence type="ECO:0000256" key="6">
    <source>
        <dbReference type="ARBA" id="ARBA00023082"/>
    </source>
</evidence>
<keyword evidence="8" id="KW-0804">Transcription</keyword>
<dbReference type="InterPro" id="IPR007046">
    <property type="entry name" value="RNA_pol_sigma_54_core-bd"/>
</dbReference>
<keyword evidence="12" id="KW-1185">Reference proteome</keyword>
<dbReference type="InterPro" id="IPR000394">
    <property type="entry name" value="RNA_pol_sigma_54"/>
</dbReference>
<dbReference type="Proteomes" id="UP001597541">
    <property type="component" value="Unassembled WGS sequence"/>
</dbReference>
<evidence type="ECO:0000256" key="7">
    <source>
        <dbReference type="ARBA" id="ARBA00023125"/>
    </source>
</evidence>
<feature type="domain" description="RNA polymerase sigma factor 54 core-binding" evidence="10">
    <location>
        <begin position="83"/>
        <end position="266"/>
    </location>
</feature>
<accession>A0ABW5PG18</accession>
<evidence type="ECO:0000256" key="2">
    <source>
        <dbReference type="ARBA" id="ARBA00022478"/>
    </source>
</evidence>
<dbReference type="Pfam" id="PF04552">
    <property type="entry name" value="Sigma54_DBD"/>
    <property type="match status" value="1"/>
</dbReference>
<dbReference type="EMBL" id="JBHUME010000010">
    <property type="protein sequence ID" value="MFD2614079.1"/>
    <property type="molecule type" value="Genomic_DNA"/>
</dbReference>
<proteinExistence type="inferred from homology"/>
<keyword evidence="4" id="KW-0548">Nucleotidyltransferase</keyword>
<comment type="caution">
    <text evidence="11">The sequence shown here is derived from an EMBL/GenBank/DDBJ whole genome shotgun (WGS) entry which is preliminary data.</text>
</comment>
<gene>
    <name evidence="11" type="primary">rpoN</name>
    <name evidence="11" type="ORF">ACFSUF_16860</name>
</gene>
<dbReference type="RefSeq" id="WP_377604558.1">
    <property type="nucleotide sequence ID" value="NZ_JBHUME010000010.1"/>
</dbReference>
<organism evidence="11 12">
    <name type="scientific">Paenibacillus gansuensis</name>
    <dbReference type="NCBI Taxonomy" id="306542"/>
    <lineage>
        <taxon>Bacteria</taxon>
        <taxon>Bacillati</taxon>
        <taxon>Bacillota</taxon>
        <taxon>Bacilli</taxon>
        <taxon>Bacillales</taxon>
        <taxon>Paenibacillaceae</taxon>
        <taxon>Paenibacillus</taxon>
    </lineage>
</organism>
<comment type="similarity">
    <text evidence="1">Belongs to the sigma-54 factor family.</text>
</comment>
<dbReference type="NCBIfam" id="TIGR02395">
    <property type="entry name" value="rpoN_sigma"/>
    <property type="match status" value="1"/>
</dbReference>
<evidence type="ECO:0000256" key="1">
    <source>
        <dbReference type="ARBA" id="ARBA00008798"/>
    </source>
</evidence>
<protein>
    <submittedName>
        <fullName evidence="11">RNA polymerase factor sigma-54</fullName>
    </submittedName>
</protein>
<dbReference type="Gene3D" id="1.10.10.60">
    <property type="entry name" value="Homeodomain-like"/>
    <property type="match status" value="1"/>
</dbReference>
<keyword evidence="7" id="KW-0238">DNA-binding</keyword>
<evidence type="ECO:0000313" key="11">
    <source>
        <dbReference type="EMBL" id="MFD2614079.1"/>
    </source>
</evidence>
<dbReference type="PANTHER" id="PTHR32248:SF4">
    <property type="entry name" value="RNA POLYMERASE SIGMA-54 FACTOR"/>
    <property type="match status" value="1"/>
</dbReference>
<evidence type="ECO:0000259" key="9">
    <source>
        <dbReference type="Pfam" id="PF04552"/>
    </source>
</evidence>
<keyword evidence="3" id="KW-0808">Transferase</keyword>
<dbReference type="PANTHER" id="PTHR32248">
    <property type="entry name" value="RNA POLYMERASE SIGMA-54 FACTOR"/>
    <property type="match status" value="1"/>
</dbReference>
<evidence type="ECO:0000313" key="12">
    <source>
        <dbReference type="Proteomes" id="UP001597541"/>
    </source>
</evidence>
<feature type="domain" description="RNA polymerase sigma factor 54 DNA-binding" evidence="9">
    <location>
        <begin position="280"/>
        <end position="437"/>
    </location>
</feature>
<dbReference type="InterPro" id="IPR007634">
    <property type="entry name" value="RNA_pol_sigma_54_DNA-bd"/>
</dbReference>
<keyword evidence="5" id="KW-0805">Transcription regulation</keyword>
<dbReference type="PROSITE" id="PS50044">
    <property type="entry name" value="SIGMA54_3"/>
    <property type="match status" value="1"/>
</dbReference>
<dbReference type="Pfam" id="PF04963">
    <property type="entry name" value="Sigma54_CBD"/>
    <property type="match status" value="1"/>
</dbReference>
<evidence type="ECO:0000256" key="8">
    <source>
        <dbReference type="ARBA" id="ARBA00023163"/>
    </source>
</evidence>
<dbReference type="PROSITE" id="PS00718">
    <property type="entry name" value="SIGMA54_2"/>
    <property type="match status" value="1"/>
</dbReference>
<dbReference type="PROSITE" id="PS00717">
    <property type="entry name" value="SIGMA54_1"/>
    <property type="match status" value="1"/>
</dbReference>
<evidence type="ECO:0000256" key="4">
    <source>
        <dbReference type="ARBA" id="ARBA00022695"/>
    </source>
</evidence>
<keyword evidence="2" id="KW-0240">DNA-directed RNA polymerase</keyword>
<keyword evidence="6" id="KW-0731">Sigma factor</keyword>
<evidence type="ECO:0000259" key="10">
    <source>
        <dbReference type="Pfam" id="PF04963"/>
    </source>
</evidence>
<dbReference type="PRINTS" id="PR00045">
    <property type="entry name" value="SIGMA54FCT"/>
</dbReference>
<evidence type="ECO:0000256" key="3">
    <source>
        <dbReference type="ARBA" id="ARBA00022679"/>
    </source>
</evidence>
<sequence>MLAEMRLTQEQAMKTILTAELRQSVAILQMPGYELLQHLQEESRDNPLIELEYPSERLFSMGASKRAGSRHGEGGYDPLLRAKASEETLEAQLIGQLKWLQLRSDVFEAAVFLAGNINDQGYLDISLETASRESRFSLALLEEALTRLQALEPVGVGARTLQECLLLQVRRDDHAHPLAEIIIARYLESAAFGRCTQVAQELRVSPTAVGEAMQYIRTLDPKPGCSCCPNDTHYIVPDAYIEKLDGTYTIRMNEKYLPKVTLSSFYHGLKWNLVCKETAAFLKEKEKSAEWLLRSLDQRKKTLVRVIETIVEEQMAFLERGDSWLRPMSLKVIAEKLGMHESTISRAVSGKYVKLPGGMYELKYFFSAGLATFSGEAASSRGIKARIKAMVDKEDRKKPLSDQRMAELLLEEGIHIARRTVAKYREELRILPSSVRKEV</sequence>
<dbReference type="PIRSF" id="PIRSF000774">
    <property type="entry name" value="RpoN"/>
    <property type="match status" value="1"/>
</dbReference>
<reference evidence="12" key="1">
    <citation type="journal article" date="2019" name="Int. J. Syst. Evol. Microbiol.">
        <title>The Global Catalogue of Microorganisms (GCM) 10K type strain sequencing project: providing services to taxonomists for standard genome sequencing and annotation.</title>
        <authorList>
            <consortium name="The Broad Institute Genomics Platform"/>
            <consortium name="The Broad Institute Genome Sequencing Center for Infectious Disease"/>
            <person name="Wu L."/>
            <person name="Ma J."/>
        </authorList>
    </citation>
    <scope>NUCLEOTIDE SEQUENCE [LARGE SCALE GENOMIC DNA]</scope>
    <source>
        <strain evidence="12">KCTC 3950</strain>
    </source>
</reference>